<proteinExistence type="predicted"/>
<dbReference type="InterPro" id="IPR052345">
    <property type="entry name" value="Rad_response_metalloprotease"/>
</dbReference>
<dbReference type="InterPro" id="IPR010359">
    <property type="entry name" value="IrrE_HExxH"/>
</dbReference>
<evidence type="ECO:0000313" key="2">
    <source>
        <dbReference type="EMBL" id="HGY94135.1"/>
    </source>
</evidence>
<organism evidence="2">
    <name type="scientific">Acidobacterium capsulatum</name>
    <dbReference type="NCBI Taxonomy" id="33075"/>
    <lineage>
        <taxon>Bacteria</taxon>
        <taxon>Pseudomonadati</taxon>
        <taxon>Acidobacteriota</taxon>
        <taxon>Terriglobia</taxon>
        <taxon>Terriglobales</taxon>
        <taxon>Acidobacteriaceae</taxon>
        <taxon>Acidobacterium</taxon>
    </lineage>
</organism>
<dbReference type="PANTHER" id="PTHR43236:SF2">
    <property type="entry name" value="BLL0069 PROTEIN"/>
    <property type="match status" value="1"/>
</dbReference>
<dbReference type="InterPro" id="IPR001387">
    <property type="entry name" value="Cro/C1-type_HTH"/>
</dbReference>
<protein>
    <submittedName>
        <fullName evidence="2">ImmA/IrrE family metallo-endopeptidase</fullName>
    </submittedName>
</protein>
<dbReference type="EMBL" id="DTKL01000031">
    <property type="protein sequence ID" value="HGY94135.1"/>
    <property type="molecule type" value="Genomic_DNA"/>
</dbReference>
<gene>
    <name evidence="2" type="ORF">ENW50_05550</name>
</gene>
<name>A0A7V4XSP2_9BACT</name>
<dbReference type="Gene3D" id="1.10.10.2910">
    <property type="match status" value="1"/>
</dbReference>
<dbReference type="SMART" id="SM00530">
    <property type="entry name" value="HTH_XRE"/>
    <property type="match status" value="1"/>
</dbReference>
<accession>A0A7V4XSP2</accession>
<dbReference type="PANTHER" id="PTHR43236">
    <property type="entry name" value="ANTITOXIN HIGA1"/>
    <property type="match status" value="1"/>
</dbReference>
<reference evidence="2" key="1">
    <citation type="journal article" date="2020" name="mSystems">
        <title>Genome- and Community-Level Interaction Insights into Carbon Utilization and Element Cycling Functions of Hydrothermarchaeota in Hydrothermal Sediment.</title>
        <authorList>
            <person name="Zhou Z."/>
            <person name="Liu Y."/>
            <person name="Xu W."/>
            <person name="Pan J."/>
            <person name="Luo Z.H."/>
            <person name="Li M."/>
        </authorList>
    </citation>
    <scope>NUCLEOTIDE SEQUENCE [LARGE SCALE GENOMIC DNA]</scope>
    <source>
        <strain evidence="2">SpSt-855</strain>
    </source>
</reference>
<evidence type="ECO:0000259" key="1">
    <source>
        <dbReference type="SMART" id="SM00530"/>
    </source>
</evidence>
<dbReference type="Pfam" id="PF06114">
    <property type="entry name" value="Peptidase_M78"/>
    <property type="match status" value="1"/>
</dbReference>
<sequence length="418" mass="46310">MRQEERINPAILVWARESAGLSVEDAAKRLALGDTKSETGGKKLLQLEQGHRRPTRAQLSKIAKTYRRPLLAFYMANPPNKSSRGEDFRSTGAEVSERDNALLDALLRDIKARQEMVRDILEDLDEANRKDFVASASLADGVGVVAERISAAIRIPERRTDWGKSPAEFFKQLRTATEALGVFVLLVGDLGSHHSALSEDVFRGFALADSIAPFIVINDHDARTARSFTLIHELVHIYLGRSGVSGAPESIRDNTEEGRIEQFCNDVAGLVLLPEAFAPHKPAALASGDQPTVARYIEDMAKKWMVSEPLVALRLRRLGWIPGGLYRDLSASYAARWMTFKESTRLANREKEGGPSYYVLKQSRLGDFLLGVVRRTVRESRLTHTKAAKVLGVSPSSVEPLLRQFEKSPASLAREGAR</sequence>
<feature type="domain" description="HTH cro/C1-type" evidence="1">
    <location>
        <begin position="11"/>
        <end position="73"/>
    </location>
</feature>
<dbReference type="AlphaFoldDB" id="A0A7V4XSP2"/>
<comment type="caution">
    <text evidence="2">The sequence shown here is derived from an EMBL/GenBank/DDBJ whole genome shotgun (WGS) entry which is preliminary data.</text>
</comment>